<dbReference type="InterPro" id="IPR029000">
    <property type="entry name" value="Cyclophilin-like_dom_sf"/>
</dbReference>
<protein>
    <recommendedName>
        <fullName evidence="1">Cyclophilin-like domain-containing protein</fullName>
    </recommendedName>
</protein>
<organism evidence="2 3">
    <name type="scientific">Candidatus Eubacterium avistercoris</name>
    <dbReference type="NCBI Taxonomy" id="2838567"/>
    <lineage>
        <taxon>Bacteria</taxon>
        <taxon>Bacillati</taxon>
        <taxon>Bacillota</taxon>
        <taxon>Clostridia</taxon>
        <taxon>Eubacteriales</taxon>
        <taxon>Eubacteriaceae</taxon>
        <taxon>Eubacterium</taxon>
    </lineage>
</organism>
<dbReference type="SUPFAM" id="SSF50891">
    <property type="entry name" value="Cyclophilin-like"/>
    <property type="match status" value="1"/>
</dbReference>
<evidence type="ECO:0000313" key="3">
    <source>
        <dbReference type="Proteomes" id="UP000824024"/>
    </source>
</evidence>
<evidence type="ECO:0000313" key="2">
    <source>
        <dbReference type="EMBL" id="HIZ07249.1"/>
    </source>
</evidence>
<proteinExistence type="predicted"/>
<reference evidence="2" key="2">
    <citation type="submission" date="2021-04" db="EMBL/GenBank/DDBJ databases">
        <authorList>
            <person name="Gilroy R."/>
        </authorList>
    </citation>
    <scope>NUCLEOTIDE SEQUENCE</scope>
    <source>
        <strain evidence="2">CHK192-9172</strain>
    </source>
</reference>
<dbReference type="AlphaFoldDB" id="A0A9D2D2D5"/>
<reference evidence="2" key="1">
    <citation type="journal article" date="2021" name="PeerJ">
        <title>Extensive microbial diversity within the chicken gut microbiome revealed by metagenomics and culture.</title>
        <authorList>
            <person name="Gilroy R."/>
            <person name="Ravi A."/>
            <person name="Getino M."/>
            <person name="Pursley I."/>
            <person name="Horton D.L."/>
            <person name="Alikhan N.F."/>
            <person name="Baker D."/>
            <person name="Gharbi K."/>
            <person name="Hall N."/>
            <person name="Watson M."/>
            <person name="Adriaenssens E.M."/>
            <person name="Foster-Nyarko E."/>
            <person name="Jarju S."/>
            <person name="Secka A."/>
            <person name="Antonio M."/>
            <person name="Oren A."/>
            <person name="Chaudhuri R.R."/>
            <person name="La Ragione R."/>
            <person name="Hildebrand F."/>
            <person name="Pallen M.J."/>
        </authorList>
    </citation>
    <scope>NUCLEOTIDE SEQUENCE</scope>
    <source>
        <strain evidence="2">CHK192-9172</strain>
    </source>
</reference>
<gene>
    <name evidence="2" type="ORF">IAA08_04855</name>
</gene>
<feature type="domain" description="Cyclophilin-like" evidence="1">
    <location>
        <begin position="7"/>
        <end position="116"/>
    </location>
</feature>
<dbReference type="Pfam" id="PF18050">
    <property type="entry name" value="Cyclophil_like2"/>
    <property type="match status" value="1"/>
</dbReference>
<dbReference type="InterPro" id="IPR041183">
    <property type="entry name" value="Cyclophilin-like"/>
</dbReference>
<evidence type="ECO:0000259" key="1">
    <source>
        <dbReference type="Pfam" id="PF18050"/>
    </source>
</evidence>
<dbReference type="Proteomes" id="UP000824024">
    <property type="component" value="Unassembled WGS sequence"/>
</dbReference>
<accession>A0A9D2D2D5</accession>
<comment type="caution">
    <text evidence="2">The sequence shown here is derived from an EMBL/GenBank/DDBJ whole genome shotgun (WGS) entry which is preliminary data.</text>
</comment>
<dbReference type="EMBL" id="DXCH01000137">
    <property type="protein sequence ID" value="HIZ07249.1"/>
    <property type="molecule type" value="Genomic_DNA"/>
</dbReference>
<dbReference type="Gene3D" id="2.40.100.20">
    <property type="match status" value="1"/>
</dbReference>
<sequence>MGTKIKMHFGDTVISGTLNDTTAAKEFLEKLPCVISASRYEFDICGIMPWKLSRIPEEMVTGWHNGDISYDGTYFTILFGHEEESAAFGQYANLGTVDCPLPQLEKLHGSYEIKIEGER</sequence>
<name>A0A9D2D2D5_9FIRM</name>